<dbReference type="AlphaFoldDB" id="A0A1M7ZFT2"/>
<accession>A0A1M7ZFT2</accession>
<evidence type="ECO:0000259" key="3">
    <source>
        <dbReference type="PROSITE" id="PS51918"/>
    </source>
</evidence>
<keyword evidence="2" id="KW-0411">Iron-sulfur</keyword>
<keyword evidence="2" id="KW-0949">S-adenosyl-L-methionine</keyword>
<dbReference type="Pfam" id="PF06969">
    <property type="entry name" value="HemN_C"/>
    <property type="match status" value="1"/>
</dbReference>
<evidence type="ECO:0000256" key="2">
    <source>
        <dbReference type="RuleBase" id="RU364116"/>
    </source>
</evidence>
<organism evidence="4 5">
    <name type="scientific">Algoriphagus zhangzhouensis</name>
    <dbReference type="NCBI Taxonomy" id="1073327"/>
    <lineage>
        <taxon>Bacteria</taxon>
        <taxon>Pseudomonadati</taxon>
        <taxon>Bacteroidota</taxon>
        <taxon>Cytophagia</taxon>
        <taxon>Cytophagales</taxon>
        <taxon>Cyclobacteriaceae</taxon>
        <taxon>Algoriphagus</taxon>
    </lineage>
</organism>
<dbReference type="EMBL" id="FRXN01000004">
    <property type="protein sequence ID" value="SHO63737.1"/>
    <property type="molecule type" value="Genomic_DNA"/>
</dbReference>
<gene>
    <name evidence="4" type="ORF">SAMN04488108_2899</name>
</gene>
<dbReference type="STRING" id="1073327.SAMN04488108_2899"/>
<dbReference type="Gene3D" id="3.80.30.20">
    <property type="entry name" value="tm_1862 like domain"/>
    <property type="match status" value="1"/>
</dbReference>
<dbReference type="InterPro" id="IPR034505">
    <property type="entry name" value="Coproporphyrinogen-III_oxidase"/>
</dbReference>
<dbReference type="GO" id="GO:0046872">
    <property type="term" value="F:metal ion binding"/>
    <property type="evidence" value="ECO:0007669"/>
    <property type="project" value="UniProtKB-UniRule"/>
</dbReference>
<dbReference type="GO" id="GO:0004109">
    <property type="term" value="F:coproporphyrinogen oxidase activity"/>
    <property type="evidence" value="ECO:0007669"/>
    <property type="project" value="InterPro"/>
</dbReference>
<comment type="subcellular location">
    <subcellularLocation>
        <location evidence="2">Cytoplasm</location>
    </subcellularLocation>
</comment>
<evidence type="ECO:0000313" key="5">
    <source>
        <dbReference type="Proteomes" id="UP000184609"/>
    </source>
</evidence>
<dbReference type="InterPro" id="IPR010723">
    <property type="entry name" value="HemN_C"/>
</dbReference>
<comment type="similarity">
    <text evidence="1">Belongs to the anaerobic coproporphyrinogen-III oxidase family. HemW subfamily.</text>
</comment>
<dbReference type="InterPro" id="IPR023404">
    <property type="entry name" value="rSAM_horseshoe"/>
</dbReference>
<dbReference type="GO" id="GO:0051539">
    <property type="term" value="F:4 iron, 4 sulfur cluster binding"/>
    <property type="evidence" value="ECO:0007669"/>
    <property type="project" value="UniProtKB-UniRule"/>
</dbReference>
<name>A0A1M7ZFT2_9BACT</name>
<dbReference type="SFLD" id="SFLDS00029">
    <property type="entry name" value="Radical_SAM"/>
    <property type="match status" value="1"/>
</dbReference>
<dbReference type="SUPFAM" id="SSF102114">
    <property type="entry name" value="Radical SAM enzymes"/>
    <property type="match status" value="1"/>
</dbReference>
<dbReference type="SFLD" id="SFLDF00288">
    <property type="entry name" value="HemN-like__clustered_with_nucl"/>
    <property type="match status" value="1"/>
</dbReference>
<feature type="domain" description="Radical SAM core" evidence="3">
    <location>
        <begin position="1"/>
        <end position="230"/>
    </location>
</feature>
<dbReference type="OrthoDB" id="9808022at2"/>
<dbReference type="InterPro" id="IPR006638">
    <property type="entry name" value="Elp3/MiaA/NifB-like_rSAM"/>
</dbReference>
<keyword evidence="2" id="KW-0143">Chaperone</keyword>
<dbReference type="PROSITE" id="PS51918">
    <property type="entry name" value="RADICAL_SAM"/>
    <property type="match status" value="1"/>
</dbReference>
<dbReference type="SFLD" id="SFLDG01065">
    <property type="entry name" value="anaerobic_coproporphyrinogen-I"/>
    <property type="match status" value="1"/>
</dbReference>
<sequence>MAGIYVHIPFCKQACHYCDFHFSTNVSQLEEMMKMIAKEAILRKEYLGKETIETIYFGGGTPSLPDPKWIDFLLNEFSKIYSLDLKEVTLEANPDDLNAENLHSWKEIGIDRLSLGIQSFDDRILQFYNRAHNSKESLEAIGKARDAGFFKFSMDLIYGFPWENHDIWKKDLELVFAQNPGHISCYALTVEPKTALGVWEKKGKFSPANEDFVAEQFEILQEEAEKYGYDQYEISNFSIPGKEAFHNTNYWKSIPYLGLGPGAHSFDGKQRGSNIRNNIKYIQSLQSDHISFEKEDIEESDILNEYILTSLRTRWGIDLNYLNRRFGKDLKQEKRNQLDQFDQAGWLLWGENTLSLSKSGKLLADSIASALFY</sequence>
<dbReference type="Proteomes" id="UP000184609">
    <property type="component" value="Unassembled WGS sequence"/>
</dbReference>
<protein>
    <recommendedName>
        <fullName evidence="2">Heme chaperone HemW</fullName>
    </recommendedName>
</protein>
<dbReference type="InterPro" id="IPR007197">
    <property type="entry name" value="rSAM"/>
</dbReference>
<dbReference type="NCBIfam" id="TIGR00539">
    <property type="entry name" value="hemN_rel"/>
    <property type="match status" value="1"/>
</dbReference>
<comment type="function">
    <text evidence="2">Probably acts as a heme chaperone, transferring heme to an unknown acceptor. Binds one molecule of heme per monomer, possibly covalently. Binds 1 [4Fe-4S] cluster. The cluster is coordinated with 3 cysteines and an exchangeable S-adenosyl-L-methionine.</text>
</comment>
<dbReference type="SFLD" id="SFLDG01082">
    <property type="entry name" value="B12-binding_domain_containing"/>
    <property type="match status" value="1"/>
</dbReference>
<keyword evidence="2" id="KW-0963">Cytoplasm</keyword>
<dbReference type="InterPro" id="IPR004559">
    <property type="entry name" value="HemW-like"/>
</dbReference>
<dbReference type="PANTHER" id="PTHR13932">
    <property type="entry name" value="COPROPORPHYRINIGEN III OXIDASE"/>
    <property type="match status" value="1"/>
</dbReference>
<dbReference type="InterPro" id="IPR058240">
    <property type="entry name" value="rSAM_sf"/>
</dbReference>
<keyword evidence="2" id="KW-0004">4Fe-4S</keyword>
<evidence type="ECO:0000313" key="4">
    <source>
        <dbReference type="EMBL" id="SHO63737.1"/>
    </source>
</evidence>
<keyword evidence="5" id="KW-1185">Reference proteome</keyword>
<proteinExistence type="inferred from homology"/>
<dbReference type="SFLD" id="SFLDF00562">
    <property type="entry name" value="HemN-like__clustered_with_heat"/>
    <property type="match status" value="1"/>
</dbReference>
<keyword evidence="2" id="KW-0479">Metal-binding</keyword>
<evidence type="ECO:0000256" key="1">
    <source>
        <dbReference type="ARBA" id="ARBA00006100"/>
    </source>
</evidence>
<dbReference type="SMART" id="SM00729">
    <property type="entry name" value="Elp3"/>
    <property type="match status" value="1"/>
</dbReference>
<dbReference type="GO" id="GO:0006779">
    <property type="term" value="P:porphyrin-containing compound biosynthetic process"/>
    <property type="evidence" value="ECO:0007669"/>
    <property type="project" value="InterPro"/>
</dbReference>
<dbReference type="Pfam" id="PF04055">
    <property type="entry name" value="Radical_SAM"/>
    <property type="match status" value="1"/>
</dbReference>
<dbReference type="GO" id="GO:0005737">
    <property type="term" value="C:cytoplasm"/>
    <property type="evidence" value="ECO:0007669"/>
    <property type="project" value="UniProtKB-SubCell"/>
</dbReference>
<keyword evidence="2" id="KW-0408">Iron</keyword>
<keyword evidence="2" id="KW-0349">Heme</keyword>
<dbReference type="RefSeq" id="WP_073572544.1">
    <property type="nucleotide sequence ID" value="NZ_FRXN01000004.1"/>
</dbReference>
<dbReference type="PANTHER" id="PTHR13932:SF5">
    <property type="entry name" value="RADICAL S-ADENOSYL METHIONINE DOMAIN-CONTAINING PROTEIN 1, MITOCHONDRIAL"/>
    <property type="match status" value="1"/>
</dbReference>
<reference evidence="5" key="1">
    <citation type="submission" date="2016-12" db="EMBL/GenBank/DDBJ databases">
        <authorList>
            <person name="Varghese N."/>
            <person name="Submissions S."/>
        </authorList>
    </citation>
    <scope>NUCLEOTIDE SEQUENCE [LARGE SCALE GENOMIC DNA]</scope>
    <source>
        <strain evidence="5">DSM 25035</strain>
    </source>
</reference>